<dbReference type="Pfam" id="PF20149">
    <property type="entry name" value="DUF6532"/>
    <property type="match status" value="1"/>
</dbReference>
<feature type="region of interest" description="Disordered" evidence="1">
    <location>
        <begin position="189"/>
        <end position="210"/>
    </location>
</feature>
<reference evidence="4" key="1">
    <citation type="submission" date="2020-09" db="EMBL/GenBank/DDBJ databases">
        <title>Comparative genome analyses of four rice-infecting Rhizoctonia solani isolates reveal extensive enrichment of homogalacturonan modification genes.</title>
        <authorList>
            <person name="Lee D.-Y."/>
            <person name="Jeon J."/>
            <person name="Kim K.-T."/>
            <person name="Cheong K."/>
            <person name="Song H."/>
            <person name="Choi G."/>
            <person name="Ko J."/>
            <person name="Opiyo S.O."/>
            <person name="Zuo S."/>
            <person name="Madhav S."/>
            <person name="Lee Y.-H."/>
            <person name="Wang G.-L."/>
        </authorList>
    </citation>
    <scope>NUCLEOTIDE SEQUENCE</scope>
    <source>
        <strain evidence="4">AG1-IA B2</strain>
    </source>
</reference>
<proteinExistence type="predicted"/>
<feature type="compositionally biased region" description="Polar residues" evidence="1">
    <location>
        <begin position="124"/>
        <end position="135"/>
    </location>
</feature>
<organism evidence="4 5">
    <name type="scientific">Rhizoctonia solani</name>
    <dbReference type="NCBI Taxonomy" id="456999"/>
    <lineage>
        <taxon>Eukaryota</taxon>
        <taxon>Fungi</taxon>
        <taxon>Dikarya</taxon>
        <taxon>Basidiomycota</taxon>
        <taxon>Agaricomycotina</taxon>
        <taxon>Agaricomycetes</taxon>
        <taxon>Cantharellales</taxon>
        <taxon>Ceratobasidiaceae</taxon>
        <taxon>Rhizoctonia</taxon>
    </lineage>
</organism>
<dbReference type="EMBL" id="JACYCF010000006">
    <property type="protein sequence ID" value="KAF8756695.1"/>
    <property type="molecule type" value="Genomic_DNA"/>
</dbReference>
<evidence type="ECO:0000256" key="1">
    <source>
        <dbReference type="SAM" id="MobiDB-lite"/>
    </source>
</evidence>
<feature type="region of interest" description="Disordered" evidence="1">
    <location>
        <begin position="95"/>
        <end position="138"/>
    </location>
</feature>
<keyword evidence="2" id="KW-0732">Signal</keyword>
<dbReference type="Proteomes" id="UP000614334">
    <property type="component" value="Unassembled WGS sequence"/>
</dbReference>
<gene>
    <name evidence="4" type="ORF">RHS01_04272</name>
</gene>
<accession>A0A8H7IGB9</accession>
<comment type="caution">
    <text evidence="4">The sequence shown here is derived from an EMBL/GenBank/DDBJ whole genome shotgun (WGS) entry which is preliminary data.</text>
</comment>
<protein>
    <recommendedName>
        <fullName evidence="3">DUF6532 domain-containing protein</fullName>
    </recommendedName>
</protein>
<feature type="chain" id="PRO_5034378729" description="DUF6532 domain-containing protein" evidence="2">
    <location>
        <begin position="22"/>
        <end position="651"/>
    </location>
</feature>
<evidence type="ECO:0000313" key="5">
    <source>
        <dbReference type="Proteomes" id="UP000614334"/>
    </source>
</evidence>
<sequence length="651" mass="71340">MTLSALALVWLPPNPLHCCFALGCLRTLSPKATTALGITPGCALFDTPSPGHEPKELGTCLQRPPERYLYTELHGCGHSLLVSACCTGEQNTSRQMASRLQPDTPRPSFHRGYGSRAVPAGSKTVPQPCNQQGQRPNKLKAVDLTTSQRLSAPGAMLQPAKTLKPTSAGSQYAHKYNMLDRLGSLNQRHSSIKPQRSPKPRNGKSHQNGGITQVDSRFVWDLCGAKLRLLCSLTQLESKKVGDGIINKRPKEITLVTGKQQSFGDSNNSTASKGAALHLALHLTRLSTPATIIDTPQPLQALHSQMGPFILKDLYRRLLTSVYSQGAAILTQLTSLATPWVCSPIERNHWATLPGCCCTLQNVLPATLPSSTQAEPASICNPVQRQQTNWQQDPFSAAWANMVAFNKEVRKGSATLFAKAVMHANSNGLLPDDKEDIAATQAFAQGTVPKIASGCHCRIQKQKLLVHNTNGIAYQVLVVAKIHLFAYALVEGIYQTCATFRKWAEMIHEETWGLVLPNLPYVAATTPKLEVLVNYLATLWGNSKDRLCPIIPNIHPFLHQIATLHELQANIEVYNRLHPSSFHCTSTNPCQGHYKSPDIGHVIGSVLAYGPSSVVLQFLEYFLGKDGIPITVVAFILALWQFCLEEWKGRY</sequence>
<dbReference type="AlphaFoldDB" id="A0A8H7IGB9"/>
<evidence type="ECO:0000259" key="3">
    <source>
        <dbReference type="Pfam" id="PF20149"/>
    </source>
</evidence>
<evidence type="ECO:0000256" key="2">
    <source>
        <dbReference type="SAM" id="SignalP"/>
    </source>
</evidence>
<feature type="signal peptide" evidence="2">
    <location>
        <begin position="1"/>
        <end position="21"/>
    </location>
</feature>
<name>A0A8H7IGB9_9AGAM</name>
<dbReference type="InterPro" id="IPR045341">
    <property type="entry name" value="DUF6532"/>
</dbReference>
<evidence type="ECO:0000313" key="4">
    <source>
        <dbReference type="EMBL" id="KAF8756695.1"/>
    </source>
</evidence>
<feature type="domain" description="DUF6532" evidence="3">
    <location>
        <begin position="483"/>
        <end position="648"/>
    </location>
</feature>